<accession>A0A6J4R499</accession>
<reference evidence="2" key="1">
    <citation type="submission" date="2020-02" db="EMBL/GenBank/DDBJ databases">
        <authorList>
            <person name="Meier V. D."/>
        </authorList>
    </citation>
    <scope>NUCLEOTIDE SEQUENCE</scope>
    <source>
        <strain evidence="2">AVDCRST_MAG38</strain>
    </source>
</reference>
<organism evidence="2">
    <name type="scientific">uncultured Solirubrobacteraceae bacterium</name>
    <dbReference type="NCBI Taxonomy" id="1162706"/>
    <lineage>
        <taxon>Bacteria</taxon>
        <taxon>Bacillati</taxon>
        <taxon>Actinomycetota</taxon>
        <taxon>Thermoleophilia</taxon>
        <taxon>Solirubrobacterales</taxon>
        <taxon>Solirubrobacteraceae</taxon>
        <taxon>environmental samples</taxon>
    </lineage>
</organism>
<feature type="compositionally biased region" description="Basic residues" evidence="1">
    <location>
        <begin position="81"/>
        <end position="90"/>
    </location>
</feature>
<feature type="region of interest" description="Disordered" evidence="1">
    <location>
        <begin position="151"/>
        <end position="173"/>
    </location>
</feature>
<sequence>VRRASPGGGPRAARGSGRRRHLLDVVAGDPPGAVRLRRHLRRALAALAAGRRRPRRRLRAPRAVGGRRRLHRPRAAVAARPPRRAVRRLPHGPAPPARRPGRRRADARADALDPASRHAAAAAAGARRRPVRASRLRGGRLRGRHVVLARPGHVRRDAQQHAGPPARAPLLRGGRPPVLVAPALADPLARAHDRHRDHRLHGLDQDPGRLPRGAAVLRPRPALRLLRARRRAVGDHRARGPAGRRRTHGPRADADHGRRPGRPLHAHAGRGRPRGRARRALRDAL</sequence>
<gene>
    <name evidence="2" type="ORF">AVDCRST_MAG38-465</name>
</gene>
<dbReference type="EMBL" id="CADCVJ010000027">
    <property type="protein sequence ID" value="CAA9463805.1"/>
    <property type="molecule type" value="Genomic_DNA"/>
</dbReference>
<feature type="region of interest" description="Disordered" evidence="1">
    <location>
        <begin position="50"/>
        <end position="132"/>
    </location>
</feature>
<protein>
    <submittedName>
        <fullName evidence="2">Uncharacterized protein</fullName>
    </submittedName>
</protein>
<evidence type="ECO:0000313" key="2">
    <source>
        <dbReference type="EMBL" id="CAA9463805.1"/>
    </source>
</evidence>
<feature type="compositionally biased region" description="Low complexity" evidence="1">
    <location>
        <begin position="112"/>
        <end position="125"/>
    </location>
</feature>
<feature type="compositionally biased region" description="Basic residues" evidence="1">
    <location>
        <begin position="50"/>
        <end position="74"/>
    </location>
</feature>
<name>A0A6J4R499_9ACTN</name>
<feature type="non-terminal residue" evidence="2">
    <location>
        <position position="1"/>
    </location>
</feature>
<proteinExistence type="predicted"/>
<evidence type="ECO:0000256" key="1">
    <source>
        <dbReference type="SAM" id="MobiDB-lite"/>
    </source>
</evidence>
<feature type="compositionally biased region" description="Basic and acidic residues" evidence="1">
    <location>
        <begin position="200"/>
        <end position="209"/>
    </location>
</feature>
<dbReference type="AlphaFoldDB" id="A0A6J4R499"/>
<feature type="region of interest" description="Disordered" evidence="1">
    <location>
        <begin position="190"/>
        <end position="213"/>
    </location>
</feature>
<feature type="non-terminal residue" evidence="2">
    <location>
        <position position="285"/>
    </location>
</feature>
<feature type="region of interest" description="Disordered" evidence="1">
    <location>
        <begin position="229"/>
        <end position="285"/>
    </location>
</feature>
<feature type="region of interest" description="Disordered" evidence="1">
    <location>
        <begin position="1"/>
        <end position="21"/>
    </location>
</feature>
<feature type="compositionally biased region" description="Gly residues" evidence="1">
    <location>
        <begin position="1"/>
        <end position="10"/>
    </location>
</feature>
<feature type="compositionally biased region" description="Basic residues" evidence="1">
    <location>
        <begin position="259"/>
        <end position="279"/>
    </location>
</feature>